<sequence>MIAFLGLGRMGAPMAGRLVAAGYKVTVWNRTSRATEGATVAGSPAAAVAEAELVITMLSDPEAVRRVLTEALPGLRPGTLVVEMSTIGPEAVAGLRGLLPAEVGLVDAPVLGSVEPARDGTLTVLAGGAPEDLARCREVLEVFGRVREAGGPGAGAALKVAVMSALVPAQVLLAETLARAEAGGVDAGALLDVLGGTPLGGLVERVRPVVENGPPGTRYALGLAAKDLTLASPGAGTIAAAARDRLLEAAAAGLGGADLTAVFGHLRAAGRTEDGTAGRADAAGHAENRTAGGADGGRVDDGAAGGADAAGHAEERAGTAGEAVRSRGVDKVNPASVPATNGRYSHATRAAGLLFVSGQVALDEEGRVVGEDDMTRQSEHVMDLLARILADQGCTFDDVTHIRTHLTDMSRLLEYAAVRGRYITGEPPASTTVEVSRLFQPGLMIEVEVIAALPAER</sequence>
<dbReference type="Pfam" id="PF01042">
    <property type="entry name" value="Ribonuc_L-PSP"/>
    <property type="match status" value="1"/>
</dbReference>
<dbReference type="InterPro" id="IPR051265">
    <property type="entry name" value="HIBADH-related_NP60_sf"/>
</dbReference>
<accession>A0ABQ2R354</accession>
<dbReference type="Gene3D" id="1.10.1040.10">
    <property type="entry name" value="N-(1-d-carboxylethyl)-l-norvaline Dehydrogenase, domain 2"/>
    <property type="match status" value="1"/>
</dbReference>
<feature type="region of interest" description="Disordered" evidence="1">
    <location>
        <begin position="274"/>
        <end position="343"/>
    </location>
</feature>
<dbReference type="Gene3D" id="3.30.1330.40">
    <property type="entry name" value="RutC-like"/>
    <property type="match status" value="1"/>
</dbReference>
<dbReference type="InterPro" id="IPR006115">
    <property type="entry name" value="6PGDH_NADP-bd"/>
</dbReference>
<dbReference type="SUPFAM" id="SSF48179">
    <property type="entry name" value="6-phosphogluconate dehydrogenase C-terminal domain-like"/>
    <property type="match status" value="1"/>
</dbReference>
<dbReference type="Proteomes" id="UP000611554">
    <property type="component" value="Unassembled WGS sequence"/>
</dbReference>
<gene>
    <name evidence="3" type="ORF">GCM10010140_42560</name>
</gene>
<proteinExistence type="predicted"/>
<feature type="domain" description="6-phosphogluconate dehydrogenase NADP-binding" evidence="2">
    <location>
        <begin position="2"/>
        <end position="145"/>
    </location>
</feature>
<evidence type="ECO:0000313" key="3">
    <source>
        <dbReference type="EMBL" id="GGQ07730.1"/>
    </source>
</evidence>
<dbReference type="RefSeq" id="WP_189248201.1">
    <property type="nucleotide sequence ID" value="NZ_BMQJ01000010.1"/>
</dbReference>
<dbReference type="Pfam" id="PF03446">
    <property type="entry name" value="NAD_binding_2"/>
    <property type="match status" value="1"/>
</dbReference>
<dbReference type="PANTHER" id="PTHR43580:SF2">
    <property type="entry name" value="CYTOKINE-LIKE NUCLEAR FACTOR N-PAC"/>
    <property type="match status" value="1"/>
</dbReference>
<dbReference type="PROSITE" id="PS00895">
    <property type="entry name" value="3_HYDROXYISOBUT_DH"/>
    <property type="match status" value="1"/>
</dbReference>
<organism evidence="3 4">
    <name type="scientific">Streptosporangium pseudovulgare</name>
    <dbReference type="NCBI Taxonomy" id="35765"/>
    <lineage>
        <taxon>Bacteria</taxon>
        <taxon>Bacillati</taxon>
        <taxon>Actinomycetota</taxon>
        <taxon>Actinomycetes</taxon>
        <taxon>Streptosporangiales</taxon>
        <taxon>Streptosporangiaceae</taxon>
        <taxon>Streptosporangium</taxon>
    </lineage>
</organism>
<dbReference type="InterPro" id="IPR008927">
    <property type="entry name" value="6-PGluconate_DH-like_C_sf"/>
</dbReference>
<dbReference type="InterPro" id="IPR006175">
    <property type="entry name" value="YjgF/YER057c/UK114"/>
</dbReference>
<dbReference type="EMBL" id="BMQJ01000010">
    <property type="protein sequence ID" value="GGQ07730.1"/>
    <property type="molecule type" value="Genomic_DNA"/>
</dbReference>
<dbReference type="PANTHER" id="PTHR43580">
    <property type="entry name" value="OXIDOREDUCTASE GLYR1-RELATED"/>
    <property type="match status" value="1"/>
</dbReference>
<name>A0ABQ2R354_9ACTN</name>
<keyword evidence="4" id="KW-1185">Reference proteome</keyword>
<dbReference type="InterPro" id="IPR002204">
    <property type="entry name" value="3-OH-isobutyrate_DH-rel_CS"/>
</dbReference>
<dbReference type="Gene3D" id="3.40.50.720">
    <property type="entry name" value="NAD(P)-binding Rossmann-like Domain"/>
    <property type="match status" value="1"/>
</dbReference>
<dbReference type="InterPro" id="IPR013328">
    <property type="entry name" value="6PGD_dom2"/>
</dbReference>
<dbReference type="CDD" id="cd00448">
    <property type="entry name" value="YjgF_YER057c_UK114_family"/>
    <property type="match status" value="1"/>
</dbReference>
<feature type="compositionally biased region" description="Basic and acidic residues" evidence="1">
    <location>
        <begin position="274"/>
        <end position="288"/>
    </location>
</feature>
<comment type="caution">
    <text evidence="3">The sequence shown here is derived from an EMBL/GenBank/DDBJ whole genome shotgun (WGS) entry which is preliminary data.</text>
</comment>
<dbReference type="SUPFAM" id="SSF55298">
    <property type="entry name" value="YjgF-like"/>
    <property type="match status" value="1"/>
</dbReference>
<dbReference type="InterPro" id="IPR035959">
    <property type="entry name" value="RutC-like_sf"/>
</dbReference>
<dbReference type="InterPro" id="IPR036291">
    <property type="entry name" value="NAD(P)-bd_dom_sf"/>
</dbReference>
<evidence type="ECO:0000259" key="2">
    <source>
        <dbReference type="Pfam" id="PF03446"/>
    </source>
</evidence>
<dbReference type="SUPFAM" id="SSF51735">
    <property type="entry name" value="NAD(P)-binding Rossmann-fold domains"/>
    <property type="match status" value="1"/>
</dbReference>
<evidence type="ECO:0000256" key="1">
    <source>
        <dbReference type="SAM" id="MobiDB-lite"/>
    </source>
</evidence>
<evidence type="ECO:0000313" key="4">
    <source>
        <dbReference type="Proteomes" id="UP000611554"/>
    </source>
</evidence>
<protein>
    <recommendedName>
        <fullName evidence="2">6-phosphogluconate dehydrogenase NADP-binding domain-containing protein</fullName>
    </recommendedName>
</protein>
<reference evidence="4" key="1">
    <citation type="journal article" date="2019" name="Int. J. Syst. Evol. Microbiol.">
        <title>The Global Catalogue of Microorganisms (GCM) 10K type strain sequencing project: providing services to taxonomists for standard genome sequencing and annotation.</title>
        <authorList>
            <consortium name="The Broad Institute Genomics Platform"/>
            <consortium name="The Broad Institute Genome Sequencing Center for Infectious Disease"/>
            <person name="Wu L."/>
            <person name="Ma J."/>
        </authorList>
    </citation>
    <scope>NUCLEOTIDE SEQUENCE [LARGE SCALE GENOMIC DNA]</scope>
    <source>
        <strain evidence="4">JCM 3115</strain>
    </source>
</reference>